<name>A0ABM7FYR5_9SPHN</name>
<accession>A0ABM7FYR5</accession>
<evidence type="ECO:0000313" key="2">
    <source>
        <dbReference type="Proteomes" id="UP001059971"/>
    </source>
</evidence>
<protein>
    <submittedName>
        <fullName evidence="1">Uncharacterized protein</fullName>
    </submittedName>
</protein>
<evidence type="ECO:0000313" key="1">
    <source>
        <dbReference type="EMBL" id="BBF68037.1"/>
    </source>
</evidence>
<reference evidence="1" key="1">
    <citation type="submission" date="2018-07" db="EMBL/GenBank/DDBJ databases">
        <title>Complete genome sequence of Sphingomonas bisphenolicum strain AO1, a bisphenol A degradative bacterium isolated from Japanese farm field.</title>
        <authorList>
            <person name="Murakami M."/>
            <person name="Koh M."/>
            <person name="Koba S."/>
            <person name="Matsumura Y."/>
        </authorList>
    </citation>
    <scope>NUCLEOTIDE SEQUENCE</scope>
    <source>
        <strain evidence="1">AO1</strain>
    </source>
</reference>
<sequence>MDGSQNTLAVISVAASLTYAHVGAAMRLAGWEVLEASCDDGDAVAAASMIVVDGMGEVASLRRDHIVAAVMDGGRTPSFPVDLVVDPDQGVERLTAIFSQWLPPDTASLARMATMFGRDGLLPVVEGLRAELERAIEGAEGHSAHRIAGLTGTLGFTVASGSWQAVDLGTGGRAAALRDSRTALIAIDRWLAATG</sequence>
<proteinExistence type="predicted"/>
<gene>
    <name evidence="1" type="ORF">SBA_ch1_02370</name>
</gene>
<organism evidence="1 2">
    <name type="scientific">Sphingomonas bisphenolicum</name>
    <dbReference type="NCBI Taxonomy" id="296544"/>
    <lineage>
        <taxon>Bacteria</taxon>
        <taxon>Pseudomonadati</taxon>
        <taxon>Pseudomonadota</taxon>
        <taxon>Alphaproteobacteria</taxon>
        <taxon>Sphingomonadales</taxon>
        <taxon>Sphingomonadaceae</taxon>
        <taxon>Sphingomonas</taxon>
    </lineage>
</organism>
<keyword evidence="2" id="KW-1185">Reference proteome</keyword>
<dbReference type="EMBL" id="AP018817">
    <property type="protein sequence ID" value="BBF68037.1"/>
    <property type="molecule type" value="Genomic_DNA"/>
</dbReference>
<dbReference type="Proteomes" id="UP001059971">
    <property type="component" value="Chromosome 1"/>
</dbReference>